<dbReference type="EMBL" id="CP108188">
    <property type="protein sequence ID" value="WTR75619.1"/>
    <property type="molecule type" value="Genomic_DNA"/>
</dbReference>
<sequence>MDSRGTSTAETPDWRTRAACLFLAEDSYEDLMFPDPGNKPAVKYAQRICDPCPVWEACLLDALTDEGGKTKDNRYGIRGGLTPSQRYGVYTRSRQRQQTAA</sequence>
<dbReference type="PROSITE" id="PS51674">
    <property type="entry name" value="4FE4S_WBL"/>
    <property type="match status" value="1"/>
</dbReference>
<accession>A0ABZ1LR29</accession>
<evidence type="ECO:0000259" key="1">
    <source>
        <dbReference type="PROSITE" id="PS51674"/>
    </source>
</evidence>
<name>A0ABZ1LR29_9ACTN</name>
<reference evidence="2 3" key="1">
    <citation type="submission" date="2022-10" db="EMBL/GenBank/DDBJ databases">
        <title>The complete genomes of actinobacterial strains from the NBC collection.</title>
        <authorList>
            <person name="Joergensen T.S."/>
            <person name="Alvarez Arevalo M."/>
            <person name="Sterndorff E.B."/>
            <person name="Faurdal D."/>
            <person name="Vuksanovic O."/>
            <person name="Mourched A.-S."/>
            <person name="Charusanti P."/>
            <person name="Shaw S."/>
            <person name="Blin K."/>
            <person name="Weber T."/>
        </authorList>
    </citation>
    <scope>NUCLEOTIDE SEQUENCE [LARGE SCALE GENOMIC DNA]</scope>
    <source>
        <strain evidence="2 3">NBC_00123</strain>
    </source>
</reference>
<keyword evidence="3" id="KW-1185">Reference proteome</keyword>
<dbReference type="Proteomes" id="UP001622594">
    <property type="component" value="Chromosome"/>
</dbReference>
<dbReference type="RefSeq" id="WP_406336990.1">
    <property type="nucleotide sequence ID" value="NZ_CP108188.1"/>
</dbReference>
<dbReference type="Pfam" id="PF02467">
    <property type="entry name" value="Whib"/>
    <property type="match status" value="1"/>
</dbReference>
<feature type="domain" description="4Fe-4S Wbl-type" evidence="1">
    <location>
        <begin position="19"/>
        <end position="88"/>
    </location>
</feature>
<gene>
    <name evidence="2" type="ORF">OG814_33180</name>
</gene>
<proteinExistence type="predicted"/>
<evidence type="ECO:0000313" key="2">
    <source>
        <dbReference type="EMBL" id="WTR75619.1"/>
    </source>
</evidence>
<organism evidence="2 3">
    <name type="scientific">Streptomyces zaomyceticus</name>
    <dbReference type="NCBI Taxonomy" id="68286"/>
    <lineage>
        <taxon>Bacteria</taxon>
        <taxon>Bacillati</taxon>
        <taxon>Actinomycetota</taxon>
        <taxon>Actinomycetes</taxon>
        <taxon>Kitasatosporales</taxon>
        <taxon>Streptomycetaceae</taxon>
        <taxon>Streptomyces</taxon>
    </lineage>
</organism>
<protein>
    <submittedName>
        <fullName evidence="2">WhiB family transcriptional regulator</fullName>
    </submittedName>
</protein>
<dbReference type="InterPro" id="IPR034768">
    <property type="entry name" value="4FE4S_WBL"/>
</dbReference>
<evidence type="ECO:0000313" key="3">
    <source>
        <dbReference type="Proteomes" id="UP001622594"/>
    </source>
</evidence>